<protein>
    <recommendedName>
        <fullName evidence="8">UPF0056 membrane protein</fullName>
    </recommendedName>
</protein>
<evidence type="ECO:0000256" key="1">
    <source>
        <dbReference type="ARBA" id="ARBA00004429"/>
    </source>
</evidence>
<feature type="transmembrane region" description="Helical" evidence="8">
    <location>
        <begin position="56"/>
        <end position="76"/>
    </location>
</feature>
<evidence type="ECO:0000256" key="3">
    <source>
        <dbReference type="ARBA" id="ARBA00022475"/>
    </source>
</evidence>
<feature type="transmembrane region" description="Helical" evidence="8">
    <location>
        <begin position="156"/>
        <end position="177"/>
    </location>
</feature>
<comment type="subcellular location">
    <subcellularLocation>
        <location evidence="1">Cell inner membrane</location>
        <topology evidence="1">Multi-pass membrane protein</topology>
    </subcellularLocation>
    <subcellularLocation>
        <location evidence="8">Cell membrane</location>
        <topology evidence="8">Multi-pass membrane protein</topology>
    </subcellularLocation>
</comment>
<sequence>MLLDGFVAARVLGDVLFGFGTLFAIINPYGLAFVFLDRTIGLNQADRAKLARRIALNAFAVLIVSLFFGSAILGFFGISLPALRLAGGLVVAVAGWNMLNAELQPPDRAAAGPGSFDHARRTAFFPLTIPLTTGPGSIAAAIALGAGRQGDLPDLLLASVASVIVAVLIALTIWHAYGRAGGMARLLGAEGTLVITRLSAFLLLCVGAEIMLTGASDWLRPMLALR</sequence>
<evidence type="ECO:0000313" key="10">
    <source>
        <dbReference type="Proteomes" id="UP000245765"/>
    </source>
</evidence>
<comment type="caution">
    <text evidence="9">The sequence shown here is derived from an EMBL/GenBank/DDBJ whole genome shotgun (WGS) entry which is preliminary data.</text>
</comment>
<dbReference type="Proteomes" id="UP000245765">
    <property type="component" value="Unassembled WGS sequence"/>
</dbReference>
<evidence type="ECO:0000256" key="7">
    <source>
        <dbReference type="ARBA" id="ARBA00023136"/>
    </source>
</evidence>
<dbReference type="GO" id="GO:0005886">
    <property type="term" value="C:plasma membrane"/>
    <property type="evidence" value="ECO:0007669"/>
    <property type="project" value="UniProtKB-SubCell"/>
</dbReference>
<comment type="similarity">
    <text evidence="2 8">Belongs to the UPF0056 (MarC) family.</text>
</comment>
<accession>A0A317F7Q0</accession>
<gene>
    <name evidence="9" type="ORF">DFH01_23185</name>
</gene>
<comment type="caution">
    <text evidence="8">Lacks conserved residue(s) required for the propagation of feature annotation.</text>
</comment>
<feature type="transmembrane region" description="Helical" evidence="8">
    <location>
        <begin position="122"/>
        <end position="144"/>
    </location>
</feature>
<keyword evidence="3" id="KW-1003">Cell membrane</keyword>
<dbReference type="Pfam" id="PF01914">
    <property type="entry name" value="MarC"/>
    <property type="match status" value="1"/>
</dbReference>
<dbReference type="PANTHER" id="PTHR33508:SF2">
    <property type="entry name" value="UPF0056 INNER MEMBRANE PROTEIN MARC"/>
    <property type="match status" value="1"/>
</dbReference>
<organism evidence="9 10">
    <name type="scientific">Falsiroseomonas bella</name>
    <dbReference type="NCBI Taxonomy" id="2184016"/>
    <lineage>
        <taxon>Bacteria</taxon>
        <taxon>Pseudomonadati</taxon>
        <taxon>Pseudomonadota</taxon>
        <taxon>Alphaproteobacteria</taxon>
        <taxon>Acetobacterales</taxon>
        <taxon>Roseomonadaceae</taxon>
        <taxon>Falsiroseomonas</taxon>
    </lineage>
</organism>
<feature type="transmembrane region" description="Helical" evidence="8">
    <location>
        <begin position="15"/>
        <end position="36"/>
    </location>
</feature>
<evidence type="ECO:0000256" key="8">
    <source>
        <dbReference type="RuleBase" id="RU362048"/>
    </source>
</evidence>
<dbReference type="OrthoDB" id="21094at2"/>
<evidence type="ECO:0000256" key="6">
    <source>
        <dbReference type="ARBA" id="ARBA00022989"/>
    </source>
</evidence>
<dbReference type="NCBIfam" id="TIGR00427">
    <property type="entry name" value="NAAT family transporter"/>
    <property type="match status" value="1"/>
</dbReference>
<dbReference type="AlphaFoldDB" id="A0A317F7Q0"/>
<dbReference type="EMBL" id="QGNA01000005">
    <property type="protein sequence ID" value="PWS35211.1"/>
    <property type="molecule type" value="Genomic_DNA"/>
</dbReference>
<evidence type="ECO:0000256" key="4">
    <source>
        <dbReference type="ARBA" id="ARBA00022519"/>
    </source>
</evidence>
<keyword evidence="7 8" id="KW-0472">Membrane</keyword>
<name>A0A317F7Q0_9PROT</name>
<evidence type="ECO:0000256" key="5">
    <source>
        <dbReference type="ARBA" id="ARBA00022692"/>
    </source>
</evidence>
<keyword evidence="5 8" id="KW-0812">Transmembrane</keyword>
<feature type="transmembrane region" description="Helical" evidence="8">
    <location>
        <begin position="198"/>
        <end position="219"/>
    </location>
</feature>
<keyword evidence="6 8" id="KW-1133">Transmembrane helix</keyword>
<evidence type="ECO:0000256" key="2">
    <source>
        <dbReference type="ARBA" id="ARBA00009784"/>
    </source>
</evidence>
<reference evidence="10" key="1">
    <citation type="submission" date="2018-05" db="EMBL/GenBank/DDBJ databases">
        <authorList>
            <person name="Du Z."/>
            <person name="Wang X."/>
        </authorList>
    </citation>
    <scope>NUCLEOTIDE SEQUENCE [LARGE SCALE GENOMIC DNA]</scope>
    <source>
        <strain evidence="10">CQN31</strain>
    </source>
</reference>
<evidence type="ECO:0000313" key="9">
    <source>
        <dbReference type="EMBL" id="PWS35211.1"/>
    </source>
</evidence>
<dbReference type="PANTHER" id="PTHR33508">
    <property type="entry name" value="UPF0056 MEMBRANE PROTEIN YHCE"/>
    <property type="match status" value="1"/>
</dbReference>
<keyword evidence="4" id="KW-0997">Cell inner membrane</keyword>
<dbReference type="InterPro" id="IPR002771">
    <property type="entry name" value="Multi_antbiot-R_MarC"/>
</dbReference>
<proteinExistence type="inferred from homology"/>
<keyword evidence="10" id="KW-1185">Reference proteome</keyword>